<keyword evidence="6" id="KW-1185">Reference proteome</keyword>
<evidence type="ECO:0000256" key="1">
    <source>
        <dbReference type="ARBA" id="ARBA00022723"/>
    </source>
</evidence>
<organism evidence="5 6">
    <name type="scientific">Arabis nemorensis</name>
    <dbReference type="NCBI Taxonomy" id="586526"/>
    <lineage>
        <taxon>Eukaryota</taxon>
        <taxon>Viridiplantae</taxon>
        <taxon>Streptophyta</taxon>
        <taxon>Embryophyta</taxon>
        <taxon>Tracheophyta</taxon>
        <taxon>Spermatophyta</taxon>
        <taxon>Magnoliopsida</taxon>
        <taxon>eudicotyledons</taxon>
        <taxon>Gunneridae</taxon>
        <taxon>Pentapetalae</taxon>
        <taxon>rosids</taxon>
        <taxon>malvids</taxon>
        <taxon>Brassicales</taxon>
        <taxon>Brassicaceae</taxon>
        <taxon>Arabideae</taxon>
        <taxon>Arabis</taxon>
    </lineage>
</organism>
<keyword evidence="2" id="KW-0863">Zinc-finger</keyword>
<comment type="caution">
    <text evidence="5">The sequence shown here is derived from an EMBL/GenBank/DDBJ whole genome shotgun (WGS) entry which is preliminary data.</text>
</comment>
<keyword evidence="1" id="KW-0479">Metal-binding</keyword>
<name>A0A565AXE1_9BRAS</name>
<dbReference type="PANTHER" id="PTHR42647">
    <property type="entry name" value="SBP (S-RIBONUCLEASE BINDING PROTEIN) FAMILY PROTEIN"/>
    <property type="match status" value="1"/>
</dbReference>
<dbReference type="GO" id="GO:0004842">
    <property type="term" value="F:ubiquitin-protein transferase activity"/>
    <property type="evidence" value="ECO:0007669"/>
    <property type="project" value="TreeGrafter"/>
</dbReference>
<keyword evidence="4" id="KW-0175">Coiled coil</keyword>
<evidence type="ECO:0000256" key="4">
    <source>
        <dbReference type="SAM" id="Coils"/>
    </source>
</evidence>
<evidence type="ECO:0000256" key="2">
    <source>
        <dbReference type="ARBA" id="ARBA00022771"/>
    </source>
</evidence>
<proteinExistence type="predicted"/>
<evidence type="ECO:0000313" key="6">
    <source>
        <dbReference type="Proteomes" id="UP000489600"/>
    </source>
</evidence>
<accession>A0A565AXE1</accession>
<dbReference type="AlphaFoldDB" id="A0A565AXE1"/>
<evidence type="ECO:0000313" key="5">
    <source>
        <dbReference type="EMBL" id="VVA94042.1"/>
    </source>
</evidence>
<dbReference type="OrthoDB" id="1711136at2759"/>
<protein>
    <recommendedName>
        <fullName evidence="7">RING-type domain-containing protein</fullName>
    </recommendedName>
</protein>
<dbReference type="Proteomes" id="UP000489600">
    <property type="component" value="Unassembled WGS sequence"/>
</dbReference>
<dbReference type="GO" id="GO:0008270">
    <property type="term" value="F:zinc ion binding"/>
    <property type="evidence" value="ECO:0007669"/>
    <property type="project" value="UniProtKB-KW"/>
</dbReference>
<reference evidence="5" key="1">
    <citation type="submission" date="2019-07" db="EMBL/GenBank/DDBJ databases">
        <authorList>
            <person name="Dittberner H."/>
        </authorList>
    </citation>
    <scope>NUCLEOTIDE SEQUENCE [LARGE SCALE GENOMIC DNA]</scope>
</reference>
<sequence length="379" mass="42909">MLGGNNENPLPQVLMNGNQFQYQSNTSLNQLHLLGTMRAGCTTDPVNYFANDNLAPMIRHNSKRGREAEINNNIQRQQKLQISLNYNNYNNNNSVVQDELPKQNLVSTGLRLSYDDDDEQNSSVTCANGSITTPVFQSLGDNIRLDLDRQKDELDQFIKFRADKMAKGVRDIKQRHVAFFVTALEKDVSKKIQEKDQEVESMNKKNRELVEKIKQVAVEAQNWHYKAKYNESVVKALKAGLVADHHQAKEEFGDSEINDEAASYNYLNVQIVPSAGMGCKSCNIKEVLVFLVPCRHLNRPCIDRHNHHVSIDALPLCQSTQPPCVDRRKTQKFRIEPILSRIDSAYDHALTLAYQSPQTSISSNAPLTYGPLPDEHSES</sequence>
<dbReference type="PIRSF" id="PIRSF036836">
    <property type="entry name" value="RNase_bind_SBP1"/>
    <property type="match status" value="1"/>
</dbReference>
<dbReference type="EMBL" id="CABITT030000002">
    <property type="protein sequence ID" value="VVA94042.1"/>
    <property type="molecule type" value="Genomic_DNA"/>
</dbReference>
<gene>
    <name evidence="5" type="ORF">ANE_LOCUS4487</name>
</gene>
<evidence type="ECO:0008006" key="7">
    <source>
        <dbReference type="Google" id="ProtNLM"/>
    </source>
</evidence>
<evidence type="ECO:0000256" key="3">
    <source>
        <dbReference type="ARBA" id="ARBA00022833"/>
    </source>
</evidence>
<dbReference type="PANTHER" id="PTHR42647:SF19">
    <property type="entry name" value="RING-TYPE DOMAIN-CONTAINING PROTEIN"/>
    <property type="match status" value="1"/>
</dbReference>
<feature type="coiled-coil region" evidence="4">
    <location>
        <begin position="185"/>
        <end position="219"/>
    </location>
</feature>
<keyword evidence="3" id="KW-0862">Zinc</keyword>